<sequence>MFRRKQIQDIAVDEGDDVRLHIDSLVSSIKATVPRELLISPNCCIFKIPVTHMRHNKNAFIPNAFSIGPLHHGKRNLKATEKIKARYLQELISRSHSPETILSSMVSSIMEVEKKAQNQVPWMVLKRLFKLTTDARKEPPLIILAMRHMKVTFLSDTIDLRSDSCLKMKGIKHFVDLLRKLSTSSSINHPPDQSINNEGTHRFVHLFRKLSHLSSSTEEKKGRRRVYMGTPSFCYEPRGGWNQIRKDYEQSLPRCEDRFTSYIMFLDNLIITTKDMDILCENQIIYNWLNPEDATQLFNKLYYDTCVNYCYTKLCGDVNRFCKRRWPRWRAMLVRNYFNTPWAVLSTSAAVILLILTLLQTVYGIKK</sequence>
<organism evidence="2 3">
    <name type="scientific">Carpinus fangiana</name>
    <dbReference type="NCBI Taxonomy" id="176857"/>
    <lineage>
        <taxon>Eukaryota</taxon>
        <taxon>Viridiplantae</taxon>
        <taxon>Streptophyta</taxon>
        <taxon>Embryophyta</taxon>
        <taxon>Tracheophyta</taxon>
        <taxon>Spermatophyta</taxon>
        <taxon>Magnoliopsida</taxon>
        <taxon>eudicotyledons</taxon>
        <taxon>Gunneridae</taxon>
        <taxon>Pentapetalae</taxon>
        <taxon>rosids</taxon>
        <taxon>fabids</taxon>
        <taxon>Fagales</taxon>
        <taxon>Betulaceae</taxon>
        <taxon>Carpinus</taxon>
    </lineage>
</organism>
<evidence type="ECO:0000313" key="2">
    <source>
        <dbReference type="EMBL" id="KAE8055138.1"/>
    </source>
</evidence>
<gene>
    <name evidence="2" type="ORF">FH972_011999</name>
</gene>
<accession>A0A5N6R5E7</accession>
<keyword evidence="1" id="KW-0472">Membrane</keyword>
<reference evidence="2 3" key="1">
    <citation type="submission" date="2019-06" db="EMBL/GenBank/DDBJ databases">
        <title>A chromosomal-level reference genome of Carpinus fangiana (Coryloideae, Betulaceae).</title>
        <authorList>
            <person name="Yang X."/>
            <person name="Wang Z."/>
            <person name="Zhang L."/>
            <person name="Hao G."/>
            <person name="Liu J."/>
            <person name="Yang Y."/>
        </authorList>
    </citation>
    <scope>NUCLEOTIDE SEQUENCE [LARGE SCALE GENOMIC DNA]</scope>
    <source>
        <strain evidence="2">Cfa_2016G</strain>
        <tissue evidence="2">Leaf</tissue>
    </source>
</reference>
<keyword evidence="3" id="KW-1185">Reference proteome</keyword>
<dbReference type="PANTHER" id="PTHR31170:SF17">
    <property type="match status" value="1"/>
</dbReference>
<proteinExistence type="predicted"/>
<evidence type="ECO:0000256" key="1">
    <source>
        <dbReference type="SAM" id="Phobius"/>
    </source>
</evidence>
<dbReference type="OrthoDB" id="672127at2759"/>
<keyword evidence="1" id="KW-0812">Transmembrane</keyword>
<keyword evidence="1" id="KW-1133">Transmembrane helix</keyword>
<dbReference type="AlphaFoldDB" id="A0A5N6R5E7"/>
<protein>
    <submittedName>
        <fullName evidence="2">Uncharacterized protein</fullName>
    </submittedName>
</protein>
<dbReference type="EMBL" id="CM017325">
    <property type="protein sequence ID" value="KAE8055138.1"/>
    <property type="molecule type" value="Genomic_DNA"/>
</dbReference>
<dbReference type="Pfam" id="PF03140">
    <property type="entry name" value="DUF247"/>
    <property type="match status" value="3"/>
</dbReference>
<dbReference type="Proteomes" id="UP000327013">
    <property type="component" value="Chromosome 5"/>
</dbReference>
<feature type="transmembrane region" description="Helical" evidence="1">
    <location>
        <begin position="342"/>
        <end position="365"/>
    </location>
</feature>
<evidence type="ECO:0000313" key="3">
    <source>
        <dbReference type="Proteomes" id="UP000327013"/>
    </source>
</evidence>
<name>A0A5N6R5E7_9ROSI</name>
<dbReference type="PANTHER" id="PTHR31170">
    <property type="entry name" value="BNAC04G53230D PROTEIN"/>
    <property type="match status" value="1"/>
</dbReference>
<dbReference type="InterPro" id="IPR004158">
    <property type="entry name" value="DUF247_pln"/>
</dbReference>